<dbReference type="InterPro" id="IPR006860">
    <property type="entry name" value="FecR"/>
</dbReference>
<dbReference type="GO" id="GO:0016989">
    <property type="term" value="F:sigma factor antagonist activity"/>
    <property type="evidence" value="ECO:0007669"/>
    <property type="project" value="TreeGrafter"/>
</dbReference>
<keyword evidence="1" id="KW-1133">Transmembrane helix</keyword>
<name>A0A101HJC0_9BACT</name>
<evidence type="ECO:0000259" key="2">
    <source>
        <dbReference type="Pfam" id="PF04773"/>
    </source>
</evidence>
<dbReference type="AlphaFoldDB" id="A0A101HJC0"/>
<feature type="domain" description="Protein FecR C-terminal" evidence="3">
    <location>
        <begin position="236"/>
        <end position="306"/>
    </location>
</feature>
<proteinExistence type="predicted"/>
<dbReference type="PANTHER" id="PTHR30273:SF2">
    <property type="entry name" value="PROTEIN FECR"/>
    <property type="match status" value="1"/>
</dbReference>
<dbReference type="FunFam" id="2.60.120.1440:FF:000001">
    <property type="entry name" value="Putative anti-sigma factor"/>
    <property type="match status" value="1"/>
</dbReference>
<dbReference type="PIRSF" id="PIRSF018266">
    <property type="entry name" value="FecR"/>
    <property type="match status" value="1"/>
</dbReference>
<comment type="caution">
    <text evidence="4">The sequence shown here is derived from an EMBL/GenBank/DDBJ whole genome shotgun (WGS) entry which is preliminary data.</text>
</comment>
<evidence type="ECO:0000313" key="4">
    <source>
        <dbReference type="EMBL" id="KUK77915.1"/>
    </source>
</evidence>
<dbReference type="PATRIC" id="fig|294710.3.peg.934"/>
<keyword evidence="1" id="KW-0812">Transmembrane</keyword>
<organism evidence="4 5">
    <name type="scientific">Proteiniphilum acetatigenes</name>
    <dbReference type="NCBI Taxonomy" id="294710"/>
    <lineage>
        <taxon>Bacteria</taxon>
        <taxon>Pseudomonadati</taxon>
        <taxon>Bacteroidota</taxon>
        <taxon>Bacteroidia</taxon>
        <taxon>Bacteroidales</taxon>
        <taxon>Dysgonomonadaceae</taxon>
        <taxon>Proteiniphilum</taxon>
    </lineage>
</organism>
<feature type="transmembrane region" description="Helical" evidence="1">
    <location>
        <begin position="63"/>
        <end position="84"/>
    </location>
</feature>
<evidence type="ECO:0000313" key="5">
    <source>
        <dbReference type="Proteomes" id="UP000053860"/>
    </source>
</evidence>
<sequence>ARAAFQRWIIDEKHAVEKDLALNNLWNQLEEGSRTEVTPQMRRSLKLVYLKIRERQGNSQTRILRFWQVAAAILLVALVTTLYFTTAETPVKDDLIEQYVPIAGVTHLTLPDGTEVQMNATTTLLYPQQFTGETRSVYLIGEASFRVAHNEAMPFIVKSNDYQVTALGTAFNMRVYPGDPLLSTTLLSGSVEVRYNNLESARILLPSEQFTYNKNTGEESITRPDLFDVTAWQRGELIFKSATLEEIIAELERKYPVTFVYTANTLKADRYTFRFKSDTPLQLVMEIITEVSGHIKYRIEEDKCYILPLQSQHQ</sequence>
<dbReference type="Pfam" id="PF16344">
    <property type="entry name" value="FecR_C"/>
    <property type="match status" value="1"/>
</dbReference>
<evidence type="ECO:0000259" key="3">
    <source>
        <dbReference type="Pfam" id="PF16344"/>
    </source>
</evidence>
<feature type="domain" description="FecR protein" evidence="2">
    <location>
        <begin position="107"/>
        <end position="192"/>
    </location>
</feature>
<protein>
    <submittedName>
        <fullName evidence="4">Sigma factor regulatory protein, FecR/PupR family</fullName>
    </submittedName>
</protein>
<reference evidence="5" key="1">
    <citation type="journal article" date="2015" name="MBio">
        <title>Genome-Resolved Metagenomic Analysis Reveals Roles for Candidate Phyla and Other Microbial Community Members in Biogeochemical Transformations in Oil Reservoirs.</title>
        <authorList>
            <person name="Hu P."/>
            <person name="Tom L."/>
            <person name="Singh A."/>
            <person name="Thomas B.C."/>
            <person name="Baker B.J."/>
            <person name="Piceno Y.M."/>
            <person name="Andersen G.L."/>
            <person name="Banfield J.F."/>
        </authorList>
    </citation>
    <scope>NUCLEOTIDE SEQUENCE [LARGE SCALE GENOMIC DNA]</scope>
</reference>
<dbReference type="InterPro" id="IPR012373">
    <property type="entry name" value="Ferrdict_sens_TM"/>
</dbReference>
<evidence type="ECO:0000256" key="1">
    <source>
        <dbReference type="SAM" id="Phobius"/>
    </source>
</evidence>
<dbReference type="Gene3D" id="3.55.50.30">
    <property type="match status" value="1"/>
</dbReference>
<keyword evidence="1" id="KW-0472">Membrane</keyword>
<dbReference type="Proteomes" id="UP000053860">
    <property type="component" value="Unassembled WGS sequence"/>
</dbReference>
<accession>A0A101HJC0</accession>
<dbReference type="Pfam" id="PF04773">
    <property type="entry name" value="FecR"/>
    <property type="match status" value="1"/>
</dbReference>
<dbReference type="Gene3D" id="2.60.120.1440">
    <property type="match status" value="1"/>
</dbReference>
<feature type="non-terminal residue" evidence="4">
    <location>
        <position position="1"/>
    </location>
</feature>
<dbReference type="PANTHER" id="PTHR30273">
    <property type="entry name" value="PERIPLASMIC SIGNAL SENSOR AND SIGMA FACTOR ACTIVATOR FECR-RELATED"/>
    <property type="match status" value="1"/>
</dbReference>
<dbReference type="EMBL" id="LGGN01000098">
    <property type="protein sequence ID" value="KUK77915.1"/>
    <property type="molecule type" value="Genomic_DNA"/>
</dbReference>
<gene>
    <name evidence="4" type="ORF">XD92_0651</name>
</gene>
<dbReference type="InterPro" id="IPR032508">
    <property type="entry name" value="FecR_C"/>
</dbReference>